<evidence type="ECO:0000259" key="1">
    <source>
        <dbReference type="Pfam" id="PF18480"/>
    </source>
</evidence>
<dbReference type="Proteomes" id="UP000283523">
    <property type="component" value="Unassembled WGS sequence"/>
</dbReference>
<organism evidence="2 3">
    <name type="scientific">Fibrisoma montanum</name>
    <dbReference type="NCBI Taxonomy" id="2305895"/>
    <lineage>
        <taxon>Bacteria</taxon>
        <taxon>Pseudomonadati</taxon>
        <taxon>Bacteroidota</taxon>
        <taxon>Cytophagia</taxon>
        <taxon>Cytophagales</taxon>
        <taxon>Spirosomataceae</taxon>
        <taxon>Fibrisoma</taxon>
    </lineage>
</organism>
<reference evidence="2 3" key="1">
    <citation type="submission" date="2018-08" db="EMBL/GenBank/DDBJ databases">
        <title>Fibrisoma montanum sp. nov., isolated from Danxia mountain soil.</title>
        <authorList>
            <person name="Huang Y."/>
        </authorList>
    </citation>
    <scope>NUCLEOTIDE SEQUENCE [LARGE SCALE GENOMIC DNA]</scope>
    <source>
        <strain evidence="2 3">HYT19</strain>
    </source>
</reference>
<keyword evidence="3" id="KW-1185">Reference proteome</keyword>
<evidence type="ECO:0000313" key="3">
    <source>
        <dbReference type="Proteomes" id="UP000283523"/>
    </source>
</evidence>
<dbReference type="Pfam" id="PF18480">
    <property type="entry name" value="DUF5615"/>
    <property type="match status" value="1"/>
</dbReference>
<dbReference type="EMBL" id="QXED01000007">
    <property type="protein sequence ID" value="RIV20058.1"/>
    <property type="molecule type" value="Genomic_DNA"/>
</dbReference>
<comment type="caution">
    <text evidence="2">The sequence shown here is derived from an EMBL/GenBank/DDBJ whole genome shotgun (WGS) entry which is preliminary data.</text>
</comment>
<feature type="domain" description="DUF5615" evidence="1">
    <location>
        <begin position="1"/>
        <end position="60"/>
    </location>
</feature>
<protein>
    <recommendedName>
        <fullName evidence="1">DUF5615 domain-containing protein</fullName>
    </recommendedName>
</protein>
<sequence>MPDTAVMDMAIIDQRILLTFDGDHGTLVFKDGYRPIGVVYFRLDDYLPEAPGRLLLELSAVDWQFVGYITVVEEELMRQRPIPNHIS</sequence>
<accession>A0A418M2Z6</accession>
<dbReference type="InterPro" id="IPR041049">
    <property type="entry name" value="DUF5615"/>
</dbReference>
<proteinExistence type="predicted"/>
<gene>
    <name evidence="2" type="ORF">DYU11_23145</name>
</gene>
<dbReference type="AlphaFoldDB" id="A0A418M2Z6"/>
<evidence type="ECO:0000313" key="2">
    <source>
        <dbReference type="EMBL" id="RIV20058.1"/>
    </source>
</evidence>
<name>A0A418M2Z6_9BACT</name>